<evidence type="ECO:0000313" key="2">
    <source>
        <dbReference type="EMBL" id="KAJ1143400.1"/>
    </source>
</evidence>
<proteinExistence type="predicted"/>
<dbReference type="AlphaFoldDB" id="A0AAV7QTS6"/>
<comment type="caution">
    <text evidence="2">The sequence shown here is derived from an EMBL/GenBank/DDBJ whole genome shotgun (WGS) entry which is preliminary data.</text>
</comment>
<feature type="compositionally biased region" description="Basic and acidic residues" evidence="1">
    <location>
        <begin position="22"/>
        <end position="40"/>
    </location>
</feature>
<gene>
    <name evidence="2" type="ORF">NDU88_009709</name>
</gene>
<feature type="compositionally biased region" description="Polar residues" evidence="1">
    <location>
        <begin position="12"/>
        <end position="21"/>
    </location>
</feature>
<keyword evidence="3" id="KW-1185">Reference proteome</keyword>
<evidence type="ECO:0000256" key="1">
    <source>
        <dbReference type="SAM" id="MobiDB-lite"/>
    </source>
</evidence>
<evidence type="ECO:0000313" key="3">
    <source>
        <dbReference type="Proteomes" id="UP001066276"/>
    </source>
</evidence>
<accession>A0AAV7QTS6</accession>
<protein>
    <submittedName>
        <fullName evidence="2">Uncharacterized protein</fullName>
    </submittedName>
</protein>
<dbReference type="EMBL" id="JANPWB010000010">
    <property type="protein sequence ID" value="KAJ1143400.1"/>
    <property type="molecule type" value="Genomic_DNA"/>
</dbReference>
<organism evidence="2 3">
    <name type="scientific">Pleurodeles waltl</name>
    <name type="common">Iberian ribbed newt</name>
    <dbReference type="NCBI Taxonomy" id="8319"/>
    <lineage>
        <taxon>Eukaryota</taxon>
        <taxon>Metazoa</taxon>
        <taxon>Chordata</taxon>
        <taxon>Craniata</taxon>
        <taxon>Vertebrata</taxon>
        <taxon>Euteleostomi</taxon>
        <taxon>Amphibia</taxon>
        <taxon>Batrachia</taxon>
        <taxon>Caudata</taxon>
        <taxon>Salamandroidea</taxon>
        <taxon>Salamandridae</taxon>
        <taxon>Pleurodelinae</taxon>
        <taxon>Pleurodeles</taxon>
    </lineage>
</organism>
<name>A0AAV7QTS6_PLEWA</name>
<reference evidence="2" key="1">
    <citation type="journal article" date="2022" name="bioRxiv">
        <title>Sequencing and chromosome-scale assembly of the giantPleurodeles waltlgenome.</title>
        <authorList>
            <person name="Brown T."/>
            <person name="Elewa A."/>
            <person name="Iarovenko S."/>
            <person name="Subramanian E."/>
            <person name="Araus A.J."/>
            <person name="Petzold A."/>
            <person name="Susuki M."/>
            <person name="Suzuki K.-i.T."/>
            <person name="Hayashi T."/>
            <person name="Toyoda A."/>
            <person name="Oliveira C."/>
            <person name="Osipova E."/>
            <person name="Leigh N.D."/>
            <person name="Simon A."/>
            <person name="Yun M.H."/>
        </authorList>
    </citation>
    <scope>NUCLEOTIDE SEQUENCE</scope>
    <source>
        <strain evidence="2">20211129_DDA</strain>
        <tissue evidence="2">Liver</tissue>
    </source>
</reference>
<feature type="region of interest" description="Disordered" evidence="1">
    <location>
        <begin position="1"/>
        <end position="47"/>
    </location>
</feature>
<dbReference type="Proteomes" id="UP001066276">
    <property type="component" value="Chromosome 6"/>
</dbReference>
<sequence>MDRKKALRAAATRQSAKTAGETSKDESDRQDRSSDSDSHLTDGVSALTPQTADNLASMVWASSNRGLALGCGSWELLVTFQFAPVGLNVLEMKETHVGGGKIWCELEGF</sequence>